<keyword evidence="2" id="KW-1185">Reference proteome</keyword>
<sequence length="103" mass="11693">MSMHVIEVLLPLDTGRGEPIPVETIEGLVAGLADRFGGATAYTREPADGLWKRATTIERDRIIVIEVMVEHVDDAWWSDYRHRLESEFEQESILIRATACRTL</sequence>
<proteinExistence type="predicted"/>
<evidence type="ECO:0000313" key="1">
    <source>
        <dbReference type="EMBL" id="KFL31151.1"/>
    </source>
</evidence>
<evidence type="ECO:0000313" key="2">
    <source>
        <dbReference type="Proteomes" id="UP000028981"/>
    </source>
</evidence>
<name>A0A087M2P8_9HYPH</name>
<dbReference type="STRING" id="46914.JP75_09620"/>
<organism evidence="1 2">
    <name type="scientific">Devosia riboflavina</name>
    <dbReference type="NCBI Taxonomy" id="46914"/>
    <lineage>
        <taxon>Bacteria</taxon>
        <taxon>Pseudomonadati</taxon>
        <taxon>Pseudomonadota</taxon>
        <taxon>Alphaproteobacteria</taxon>
        <taxon>Hyphomicrobiales</taxon>
        <taxon>Devosiaceae</taxon>
        <taxon>Devosia</taxon>
    </lineage>
</organism>
<dbReference type="Proteomes" id="UP000028981">
    <property type="component" value="Unassembled WGS sequence"/>
</dbReference>
<dbReference type="EMBL" id="JQGC01000007">
    <property type="protein sequence ID" value="KFL31151.1"/>
    <property type="molecule type" value="Genomic_DNA"/>
</dbReference>
<protein>
    <submittedName>
        <fullName evidence="1">Uncharacterized protein</fullName>
    </submittedName>
</protein>
<gene>
    <name evidence="1" type="ORF">JP75_09620</name>
</gene>
<accession>A0A087M2P8</accession>
<reference evidence="1 2" key="1">
    <citation type="submission" date="2014-08" db="EMBL/GenBank/DDBJ databases">
        <authorList>
            <person name="Hassan Y.I."/>
            <person name="Lepp D."/>
            <person name="Zhou T."/>
        </authorList>
    </citation>
    <scope>NUCLEOTIDE SEQUENCE [LARGE SCALE GENOMIC DNA]</scope>
    <source>
        <strain evidence="1 2">IFO13584</strain>
    </source>
</reference>
<comment type="caution">
    <text evidence="1">The sequence shown here is derived from an EMBL/GenBank/DDBJ whole genome shotgun (WGS) entry which is preliminary data.</text>
</comment>
<dbReference type="AlphaFoldDB" id="A0A087M2P8"/>